<accession>S4PM41</accession>
<evidence type="ECO:0000256" key="1">
    <source>
        <dbReference type="SAM" id="Phobius"/>
    </source>
</evidence>
<name>S4PM41_9NEOP</name>
<reference evidence="2" key="2">
    <citation type="submission" date="2013-05" db="EMBL/GenBank/DDBJ databases">
        <authorList>
            <person name="Carter J.-M."/>
            <person name="Baker S.C."/>
            <person name="Pink R."/>
            <person name="Carter D.R.F."/>
            <person name="Collins A."/>
            <person name="Tomlin J."/>
            <person name="Gibbs M."/>
            <person name="Breuker C.J."/>
        </authorList>
    </citation>
    <scope>NUCLEOTIDE SEQUENCE</scope>
    <source>
        <tissue evidence="2">Ovary</tissue>
    </source>
</reference>
<protein>
    <submittedName>
        <fullName evidence="2">Uncharacterized protein</fullName>
    </submittedName>
</protein>
<keyword evidence="1" id="KW-0812">Transmembrane</keyword>
<proteinExistence type="predicted"/>
<sequence>MVSNIIICLNSINRRSDKVQIDPPIRRVELHQNNFANVIIHFIYSSNTLGHMRLIVVLVAETFILMSITFSKLELQLY</sequence>
<organism evidence="2">
    <name type="scientific">Pararge aegeria</name>
    <name type="common">speckled wood butterfly</name>
    <dbReference type="NCBI Taxonomy" id="116150"/>
    <lineage>
        <taxon>Eukaryota</taxon>
        <taxon>Metazoa</taxon>
        <taxon>Ecdysozoa</taxon>
        <taxon>Arthropoda</taxon>
        <taxon>Hexapoda</taxon>
        <taxon>Insecta</taxon>
        <taxon>Pterygota</taxon>
        <taxon>Neoptera</taxon>
        <taxon>Endopterygota</taxon>
        <taxon>Lepidoptera</taxon>
        <taxon>Glossata</taxon>
        <taxon>Ditrysia</taxon>
        <taxon>Papilionoidea</taxon>
        <taxon>Nymphalidae</taxon>
        <taxon>Satyrinae</taxon>
        <taxon>Satyrini</taxon>
        <taxon>Parargina</taxon>
        <taxon>Pararge</taxon>
    </lineage>
</organism>
<dbReference type="EMBL" id="GAIX01001552">
    <property type="protein sequence ID" value="JAA91008.1"/>
    <property type="molecule type" value="Transcribed_RNA"/>
</dbReference>
<keyword evidence="1" id="KW-0472">Membrane</keyword>
<reference evidence="2" key="1">
    <citation type="journal article" date="2013" name="BMC Genomics">
        <title>Unscrambling butterfly oogenesis.</title>
        <authorList>
            <person name="Carter J.M."/>
            <person name="Baker S.C."/>
            <person name="Pink R."/>
            <person name="Carter D.R."/>
            <person name="Collins A."/>
            <person name="Tomlin J."/>
            <person name="Gibbs M."/>
            <person name="Breuker C.J."/>
        </authorList>
    </citation>
    <scope>NUCLEOTIDE SEQUENCE</scope>
    <source>
        <tissue evidence="2">Ovary</tissue>
    </source>
</reference>
<evidence type="ECO:0000313" key="2">
    <source>
        <dbReference type="EMBL" id="JAA91008.1"/>
    </source>
</evidence>
<dbReference type="AlphaFoldDB" id="S4PM41"/>
<feature type="transmembrane region" description="Helical" evidence="1">
    <location>
        <begin position="54"/>
        <end position="73"/>
    </location>
</feature>
<keyword evidence="1" id="KW-1133">Transmembrane helix</keyword>